<evidence type="ECO:0000256" key="1">
    <source>
        <dbReference type="SAM" id="Phobius"/>
    </source>
</evidence>
<accession>A0A4R8IHV9</accession>
<dbReference type="PANTHER" id="PTHR37309:SF1">
    <property type="entry name" value="SLR0284 PROTEIN"/>
    <property type="match status" value="1"/>
</dbReference>
<keyword evidence="1" id="KW-0812">Transmembrane</keyword>
<name>A0A4R8IHV9_9FLAO</name>
<keyword evidence="1" id="KW-0472">Membrane</keyword>
<feature type="transmembrane region" description="Helical" evidence="1">
    <location>
        <begin position="32"/>
        <end position="50"/>
    </location>
</feature>
<dbReference type="OrthoDB" id="6402664at2"/>
<gene>
    <name evidence="2" type="ORF">B0I22_0601</name>
</gene>
<dbReference type="RefSeq" id="WP_133943085.1">
    <property type="nucleotide sequence ID" value="NZ_SOEO01000001.1"/>
</dbReference>
<dbReference type="PANTHER" id="PTHR37309">
    <property type="entry name" value="SLR0284 PROTEIN"/>
    <property type="match status" value="1"/>
</dbReference>
<dbReference type="EMBL" id="SOEO01000001">
    <property type="protein sequence ID" value="TDX86473.1"/>
    <property type="molecule type" value="Genomic_DNA"/>
</dbReference>
<feature type="transmembrane region" description="Helical" evidence="1">
    <location>
        <begin position="57"/>
        <end position="77"/>
    </location>
</feature>
<comment type="caution">
    <text evidence="2">The sequence shown here is derived from an EMBL/GenBank/DDBJ whole genome shotgun (WGS) entry which is preliminary data.</text>
</comment>
<evidence type="ECO:0000313" key="3">
    <source>
        <dbReference type="Proteomes" id="UP000295313"/>
    </source>
</evidence>
<keyword evidence="3" id="KW-1185">Reference proteome</keyword>
<dbReference type="Proteomes" id="UP000295313">
    <property type="component" value="Unassembled WGS sequence"/>
</dbReference>
<evidence type="ECO:0000313" key="2">
    <source>
        <dbReference type="EMBL" id="TDX86473.1"/>
    </source>
</evidence>
<organism evidence="2 3">
    <name type="scientific">Epilithonimonas xixisoli</name>
    <dbReference type="NCBI Taxonomy" id="1476462"/>
    <lineage>
        <taxon>Bacteria</taxon>
        <taxon>Pseudomonadati</taxon>
        <taxon>Bacteroidota</taxon>
        <taxon>Flavobacteriia</taxon>
        <taxon>Flavobacteriales</taxon>
        <taxon>Weeksellaceae</taxon>
        <taxon>Chryseobacterium group</taxon>
        <taxon>Epilithonimonas</taxon>
    </lineage>
</organism>
<protein>
    <submittedName>
        <fullName evidence="2">Putative membrane protein</fullName>
    </submittedName>
</protein>
<dbReference type="InterPro" id="IPR007165">
    <property type="entry name" value="Phage_holin_4_2"/>
</dbReference>
<keyword evidence="1" id="KW-1133">Transmembrane helix</keyword>
<feature type="transmembrane region" description="Helical" evidence="1">
    <location>
        <begin position="89"/>
        <end position="110"/>
    </location>
</feature>
<reference evidence="2 3" key="1">
    <citation type="submission" date="2019-03" db="EMBL/GenBank/DDBJ databases">
        <title>Genomic Encyclopedia of Type Strains, Phase III (KMG-III): the genomes of soil and plant-associated and newly described type strains.</title>
        <authorList>
            <person name="Whitman W."/>
        </authorList>
    </citation>
    <scope>NUCLEOTIDE SEQUENCE [LARGE SCALE GENOMIC DNA]</scope>
    <source>
        <strain evidence="2 3">CGMCC 1.12802</strain>
    </source>
</reference>
<sequence length="115" mass="12685">MNFIIRLLITAISAFILSKVLTGVHFDGFMSTVIFAIVLGLLNLIVKPILSILSLPITILTLGLFSFVINALIILLADYLMESMEVAGFWWALLFSILLSLVTSAFSTIFESNED</sequence>
<proteinExistence type="predicted"/>
<dbReference type="AlphaFoldDB" id="A0A4R8IHV9"/>
<dbReference type="Pfam" id="PF04020">
    <property type="entry name" value="Phage_holin_4_2"/>
    <property type="match status" value="1"/>
</dbReference>